<name>A0A1C5GDX6_MICEH</name>
<dbReference type="GeneID" id="95804088"/>
<keyword evidence="3" id="KW-1185">Reference proteome</keyword>
<dbReference type="Proteomes" id="UP000198251">
    <property type="component" value="Chromosome I"/>
</dbReference>
<organism evidence="2 3">
    <name type="scientific">Micromonospora echinofusca</name>
    <dbReference type="NCBI Taxonomy" id="47858"/>
    <lineage>
        <taxon>Bacteria</taxon>
        <taxon>Bacillati</taxon>
        <taxon>Actinomycetota</taxon>
        <taxon>Actinomycetes</taxon>
        <taxon>Micromonosporales</taxon>
        <taxon>Micromonosporaceae</taxon>
        <taxon>Micromonospora</taxon>
    </lineage>
</organism>
<dbReference type="RefSeq" id="WP_089001716.1">
    <property type="nucleotide sequence ID" value="NZ_JBFAAC010000006.1"/>
</dbReference>
<dbReference type="EMBL" id="LT607733">
    <property type="protein sequence ID" value="SCG18054.1"/>
    <property type="molecule type" value="Genomic_DNA"/>
</dbReference>
<proteinExistence type="predicted"/>
<sequence>MKIVTKLGAFALALVLVLGSAYTVGRVVGPPPTAAPAPAPAAKPAAAAEESSYGLAITHESMNLKVITDNVRAGTKQTFAFQVLQHDGTPLMKYKPQHEKLMHLIVARRDLTNFQHVHPNLGSDGVWRVPLTFAAAGEYRIFADYMPLWGIHGETLGADVSVSGDFRPEALPAPSTTATVDGYTVTLGGELTPGKSGKLTLSVAKGGKPVTDLEPYLGAFGHLVALRDGDMAYLHVHPDGTPGDGQTAPGPDILFHATAPSFGDYRLFLDFQHQGVVRTAAFTLRVNGPNPPPHGLSEEAFAAAKARNEEAVRNGGAAVPADTSGGATEGGTPHGHG</sequence>
<evidence type="ECO:0000256" key="1">
    <source>
        <dbReference type="SAM" id="MobiDB-lite"/>
    </source>
</evidence>
<accession>A0A1C5GDX6</accession>
<dbReference type="AlphaFoldDB" id="A0A1C5GDX6"/>
<evidence type="ECO:0000313" key="3">
    <source>
        <dbReference type="Proteomes" id="UP000198251"/>
    </source>
</evidence>
<protein>
    <recommendedName>
        <fullName evidence="4">Heavy-metal-associated domain-containing protein</fullName>
    </recommendedName>
</protein>
<evidence type="ECO:0008006" key="4">
    <source>
        <dbReference type="Google" id="ProtNLM"/>
    </source>
</evidence>
<feature type="compositionally biased region" description="Gly residues" evidence="1">
    <location>
        <begin position="327"/>
        <end position="337"/>
    </location>
</feature>
<reference evidence="2 3" key="1">
    <citation type="submission" date="2016-06" db="EMBL/GenBank/DDBJ databases">
        <authorList>
            <person name="Kjaerup R.B."/>
            <person name="Dalgaard T.S."/>
            <person name="Juul-Madsen H.R."/>
        </authorList>
    </citation>
    <scope>NUCLEOTIDE SEQUENCE [LARGE SCALE GENOMIC DNA]</scope>
    <source>
        <strain evidence="2 3">DSM 43913</strain>
    </source>
</reference>
<feature type="region of interest" description="Disordered" evidence="1">
    <location>
        <begin position="313"/>
        <end position="337"/>
    </location>
</feature>
<gene>
    <name evidence="2" type="ORF">GA0070610_4387</name>
</gene>
<evidence type="ECO:0000313" key="2">
    <source>
        <dbReference type="EMBL" id="SCG18054.1"/>
    </source>
</evidence>